<feature type="transmembrane region" description="Helical" evidence="7">
    <location>
        <begin position="70"/>
        <end position="90"/>
    </location>
</feature>
<evidence type="ECO:0000256" key="5">
    <source>
        <dbReference type="ARBA" id="ARBA00022989"/>
    </source>
</evidence>
<keyword evidence="6 7" id="KW-0472">Membrane</keyword>
<dbReference type="PROSITE" id="PS50928">
    <property type="entry name" value="ABC_TM1"/>
    <property type="match status" value="1"/>
</dbReference>
<feature type="transmembrane region" description="Helical" evidence="7">
    <location>
        <begin position="97"/>
        <end position="117"/>
    </location>
</feature>
<dbReference type="EMBL" id="PDJH01000001">
    <property type="protein sequence ID" value="PFG37273.1"/>
    <property type="molecule type" value="Genomic_DNA"/>
</dbReference>
<evidence type="ECO:0000256" key="2">
    <source>
        <dbReference type="ARBA" id="ARBA00022448"/>
    </source>
</evidence>
<evidence type="ECO:0000256" key="7">
    <source>
        <dbReference type="RuleBase" id="RU363032"/>
    </source>
</evidence>
<feature type="transmembrane region" description="Helical" evidence="7">
    <location>
        <begin position="12"/>
        <end position="33"/>
    </location>
</feature>
<feature type="transmembrane region" description="Helical" evidence="7">
    <location>
        <begin position="227"/>
        <end position="249"/>
    </location>
</feature>
<dbReference type="PANTHER" id="PTHR30151">
    <property type="entry name" value="ALKANE SULFONATE ABC TRANSPORTER-RELATED, MEMBRANE SUBUNIT"/>
    <property type="match status" value="1"/>
</dbReference>
<dbReference type="Gene3D" id="1.10.3720.10">
    <property type="entry name" value="MetI-like"/>
    <property type="match status" value="1"/>
</dbReference>
<feature type="domain" description="ABC transmembrane type-1" evidence="8">
    <location>
        <begin position="55"/>
        <end position="249"/>
    </location>
</feature>
<dbReference type="GO" id="GO:0005886">
    <property type="term" value="C:plasma membrane"/>
    <property type="evidence" value="ECO:0007669"/>
    <property type="project" value="UniProtKB-SubCell"/>
</dbReference>
<dbReference type="OrthoDB" id="5140822at2"/>
<evidence type="ECO:0000259" key="8">
    <source>
        <dbReference type="PROSITE" id="PS50928"/>
    </source>
</evidence>
<dbReference type="Pfam" id="PF00528">
    <property type="entry name" value="BPD_transp_1"/>
    <property type="match status" value="1"/>
</dbReference>
<gene>
    <name evidence="9" type="ORF">ATL41_2027</name>
</gene>
<name>A0A2A9EEN8_9MICO</name>
<evidence type="ECO:0000256" key="1">
    <source>
        <dbReference type="ARBA" id="ARBA00004651"/>
    </source>
</evidence>
<organism evidence="9 10">
    <name type="scientific">Flavimobilis soli</name>
    <dbReference type="NCBI Taxonomy" id="442709"/>
    <lineage>
        <taxon>Bacteria</taxon>
        <taxon>Bacillati</taxon>
        <taxon>Actinomycetota</taxon>
        <taxon>Actinomycetes</taxon>
        <taxon>Micrococcales</taxon>
        <taxon>Jonesiaceae</taxon>
        <taxon>Flavimobilis</taxon>
    </lineage>
</organism>
<dbReference type="AlphaFoldDB" id="A0A2A9EEN8"/>
<evidence type="ECO:0000256" key="6">
    <source>
        <dbReference type="ARBA" id="ARBA00023136"/>
    </source>
</evidence>
<comment type="subcellular location">
    <subcellularLocation>
        <location evidence="1 7">Cell membrane</location>
        <topology evidence="1 7">Multi-pass membrane protein</topology>
    </subcellularLocation>
</comment>
<keyword evidence="10" id="KW-1185">Reference proteome</keyword>
<dbReference type="RefSeq" id="WP_098458348.1">
    <property type="nucleotide sequence ID" value="NZ_PDJH01000001.1"/>
</dbReference>
<feature type="transmembrane region" description="Helical" evidence="7">
    <location>
        <begin position="129"/>
        <end position="149"/>
    </location>
</feature>
<dbReference type="PANTHER" id="PTHR30151:SF20">
    <property type="entry name" value="ABC TRANSPORTER PERMEASE PROTEIN HI_0355-RELATED"/>
    <property type="match status" value="1"/>
</dbReference>
<dbReference type="InterPro" id="IPR035906">
    <property type="entry name" value="MetI-like_sf"/>
</dbReference>
<evidence type="ECO:0000256" key="4">
    <source>
        <dbReference type="ARBA" id="ARBA00022692"/>
    </source>
</evidence>
<keyword evidence="5 7" id="KW-1133">Transmembrane helix</keyword>
<keyword evidence="2 7" id="KW-0813">Transport</keyword>
<comment type="caution">
    <text evidence="9">The sequence shown here is derived from an EMBL/GenBank/DDBJ whole genome shotgun (WGS) entry which is preliminary data.</text>
</comment>
<dbReference type="SUPFAM" id="SSF161098">
    <property type="entry name" value="MetI-like"/>
    <property type="match status" value="1"/>
</dbReference>
<evidence type="ECO:0000313" key="10">
    <source>
        <dbReference type="Proteomes" id="UP000221394"/>
    </source>
</evidence>
<evidence type="ECO:0000313" key="9">
    <source>
        <dbReference type="EMBL" id="PFG37273.1"/>
    </source>
</evidence>
<reference evidence="9 10" key="1">
    <citation type="submission" date="2017-10" db="EMBL/GenBank/DDBJ databases">
        <title>Sequencing the genomes of 1000 actinobacteria strains.</title>
        <authorList>
            <person name="Klenk H.-P."/>
        </authorList>
    </citation>
    <scope>NUCLEOTIDE SEQUENCE [LARGE SCALE GENOMIC DNA]</scope>
    <source>
        <strain evidence="9 10">DSM 21574</strain>
    </source>
</reference>
<dbReference type="InterPro" id="IPR000515">
    <property type="entry name" value="MetI-like"/>
</dbReference>
<comment type="similarity">
    <text evidence="7">Belongs to the binding-protein-dependent transport system permease family.</text>
</comment>
<sequence length="264" mass="27054">MTAAERLRGWAPGAIGIVVLVALWWVAAATVLADSTLPTPGGVVRALLDDGWSFYAANFGVTIEEAVRGFVIGNGLALALASLVLLVPLLERVVMQVAVISYCLPLVAILPIIYIVIGPPPSGEPSGTAVVLAGLSVFFTTVVGAVLGLRSADRASLDVVTVYGGGRWKQLTKVQLFASLPSVVSALQIAAPAAVLGAILGEYIGGMDRGVGPALVNAQQSLASERAWGIALVCALVAGAGYALFGLVARWVTPWAGGRTEGAR</sequence>
<proteinExistence type="inferred from homology"/>
<dbReference type="GO" id="GO:0055085">
    <property type="term" value="P:transmembrane transport"/>
    <property type="evidence" value="ECO:0007669"/>
    <property type="project" value="InterPro"/>
</dbReference>
<evidence type="ECO:0000256" key="3">
    <source>
        <dbReference type="ARBA" id="ARBA00022475"/>
    </source>
</evidence>
<keyword evidence="4 7" id="KW-0812">Transmembrane</keyword>
<dbReference type="Proteomes" id="UP000221394">
    <property type="component" value="Unassembled WGS sequence"/>
</dbReference>
<accession>A0A2A9EEN8</accession>
<feature type="transmembrane region" description="Helical" evidence="7">
    <location>
        <begin position="176"/>
        <end position="200"/>
    </location>
</feature>
<keyword evidence="3" id="KW-1003">Cell membrane</keyword>
<protein>
    <submittedName>
        <fullName evidence="9">ABC-type nitrate/sulfonate/bicarbonate transport system permease component</fullName>
    </submittedName>
</protein>